<evidence type="ECO:0000256" key="4">
    <source>
        <dbReference type="SAM" id="MobiDB-lite"/>
    </source>
</evidence>
<feature type="domain" description="HTH arsR-type" evidence="5">
    <location>
        <begin position="1"/>
        <end position="87"/>
    </location>
</feature>
<dbReference type="NCBIfam" id="NF033788">
    <property type="entry name" value="HTH_metalloreg"/>
    <property type="match status" value="1"/>
</dbReference>
<dbReference type="CDD" id="cd00090">
    <property type="entry name" value="HTH_ARSR"/>
    <property type="match status" value="1"/>
</dbReference>
<dbReference type="PRINTS" id="PR00778">
    <property type="entry name" value="HTHARSR"/>
</dbReference>
<dbReference type="InterPro" id="IPR011991">
    <property type="entry name" value="ArsR-like_HTH"/>
</dbReference>
<dbReference type="InterPro" id="IPR036388">
    <property type="entry name" value="WH-like_DNA-bd_sf"/>
</dbReference>
<dbReference type="InterPro" id="IPR036390">
    <property type="entry name" value="WH_DNA-bd_sf"/>
</dbReference>
<feature type="compositionally biased region" description="Basic and acidic residues" evidence="4">
    <location>
        <begin position="181"/>
        <end position="202"/>
    </location>
</feature>
<accession>A0ABV6MG55</accession>
<dbReference type="SMART" id="SM00418">
    <property type="entry name" value="HTH_ARSR"/>
    <property type="match status" value="1"/>
</dbReference>
<sequence>MDEVAGAIADPVRREIMVMLRERRMSAGQIADRFTISRPAVSRHLRVLRESGLVHDELTGRQRFYRLDPAPLTELVGWLAPFMPAGLVAGQPATLATDAATRVATPATDVAATAGPRAGDAAALAGDEGAAWERRFDALETEVYRARRERRTPPAAGVTGAGRRAAGRSEAGSGKGAAAEAGRDRFDQRVPPRAAQREERSA</sequence>
<dbReference type="SUPFAM" id="SSF46785">
    <property type="entry name" value="Winged helix' DNA-binding domain"/>
    <property type="match status" value="1"/>
</dbReference>
<dbReference type="EMBL" id="JBHLUH010000089">
    <property type="protein sequence ID" value="MFC0533707.1"/>
    <property type="molecule type" value="Genomic_DNA"/>
</dbReference>
<protein>
    <submittedName>
        <fullName evidence="6">Metalloregulator ArsR/SmtB family transcription factor</fullName>
    </submittedName>
</protein>
<keyword evidence="3" id="KW-0804">Transcription</keyword>
<evidence type="ECO:0000256" key="1">
    <source>
        <dbReference type="ARBA" id="ARBA00023015"/>
    </source>
</evidence>
<evidence type="ECO:0000259" key="5">
    <source>
        <dbReference type="PROSITE" id="PS50987"/>
    </source>
</evidence>
<evidence type="ECO:0000256" key="2">
    <source>
        <dbReference type="ARBA" id="ARBA00023125"/>
    </source>
</evidence>
<keyword evidence="1" id="KW-0805">Transcription regulation</keyword>
<dbReference type="RefSeq" id="WP_377261659.1">
    <property type="nucleotide sequence ID" value="NZ_JBHLUH010000089.1"/>
</dbReference>
<comment type="caution">
    <text evidence="6">The sequence shown here is derived from an EMBL/GenBank/DDBJ whole genome shotgun (WGS) entry which is preliminary data.</text>
</comment>
<dbReference type="Gene3D" id="1.10.10.10">
    <property type="entry name" value="Winged helix-like DNA-binding domain superfamily/Winged helix DNA-binding domain"/>
    <property type="match status" value="1"/>
</dbReference>
<feature type="region of interest" description="Disordered" evidence="4">
    <location>
        <begin position="147"/>
        <end position="202"/>
    </location>
</feature>
<evidence type="ECO:0000313" key="6">
    <source>
        <dbReference type="EMBL" id="MFC0533707.1"/>
    </source>
</evidence>
<dbReference type="Pfam" id="PF01022">
    <property type="entry name" value="HTH_5"/>
    <property type="match status" value="1"/>
</dbReference>
<keyword evidence="2" id="KW-0238">DNA-binding</keyword>
<dbReference type="InterPro" id="IPR051081">
    <property type="entry name" value="HTH_MetalResp_TranReg"/>
</dbReference>
<dbReference type="PANTHER" id="PTHR33154">
    <property type="entry name" value="TRANSCRIPTIONAL REGULATOR, ARSR FAMILY"/>
    <property type="match status" value="1"/>
</dbReference>
<reference evidence="6 7" key="1">
    <citation type="submission" date="2024-09" db="EMBL/GenBank/DDBJ databases">
        <authorList>
            <person name="Sun Q."/>
            <person name="Mori K."/>
        </authorList>
    </citation>
    <scope>NUCLEOTIDE SEQUENCE [LARGE SCALE GENOMIC DNA]</scope>
    <source>
        <strain evidence="6 7">TBRC 3947</strain>
    </source>
</reference>
<gene>
    <name evidence="6" type="ORF">ACFFIA_39495</name>
</gene>
<dbReference type="InterPro" id="IPR001845">
    <property type="entry name" value="HTH_ArsR_DNA-bd_dom"/>
</dbReference>
<dbReference type="PANTHER" id="PTHR33154:SF33">
    <property type="entry name" value="TRANSCRIPTIONAL REPRESSOR SDPR"/>
    <property type="match status" value="1"/>
</dbReference>
<organism evidence="6 7">
    <name type="scientific">Phytohabitans kaempferiae</name>
    <dbReference type="NCBI Taxonomy" id="1620943"/>
    <lineage>
        <taxon>Bacteria</taxon>
        <taxon>Bacillati</taxon>
        <taxon>Actinomycetota</taxon>
        <taxon>Actinomycetes</taxon>
        <taxon>Micromonosporales</taxon>
        <taxon>Micromonosporaceae</taxon>
    </lineage>
</organism>
<proteinExistence type="predicted"/>
<evidence type="ECO:0000256" key="3">
    <source>
        <dbReference type="ARBA" id="ARBA00023163"/>
    </source>
</evidence>
<name>A0ABV6MG55_9ACTN</name>
<keyword evidence="7" id="KW-1185">Reference proteome</keyword>
<evidence type="ECO:0000313" key="7">
    <source>
        <dbReference type="Proteomes" id="UP001589867"/>
    </source>
</evidence>
<feature type="compositionally biased region" description="Low complexity" evidence="4">
    <location>
        <begin position="153"/>
        <end position="180"/>
    </location>
</feature>
<dbReference type="PROSITE" id="PS50987">
    <property type="entry name" value="HTH_ARSR_2"/>
    <property type="match status" value="1"/>
</dbReference>
<dbReference type="Proteomes" id="UP001589867">
    <property type="component" value="Unassembled WGS sequence"/>
</dbReference>